<evidence type="ECO:0000256" key="1">
    <source>
        <dbReference type="ARBA" id="ARBA00001974"/>
    </source>
</evidence>
<sequence length="102" mass="11125">MMTLGRNDGAITPSFIEGLTLDGPIGHTAKIIYYSGLVCHLWMSNFLTRFSAVPIVARKIAYLIRLPTDEHKVKVGLSWLTKSAVDSIASFQSNVTKVLSGS</sequence>
<dbReference type="PANTHER" id="PTHR42913:SF4">
    <property type="entry name" value="ALTERNATIVE NAD(P)H-UBIQUINONE OXIDOREDUCTASE C1, CHLOROPLASTIC_MITOCHONDRIAL"/>
    <property type="match status" value="1"/>
</dbReference>
<dbReference type="InterPro" id="IPR051169">
    <property type="entry name" value="NADH-Q_oxidoreductase"/>
</dbReference>
<dbReference type="PANTHER" id="PTHR42913">
    <property type="entry name" value="APOPTOSIS-INDUCING FACTOR 1"/>
    <property type="match status" value="1"/>
</dbReference>
<evidence type="ECO:0000256" key="2">
    <source>
        <dbReference type="ARBA" id="ARBA00022630"/>
    </source>
</evidence>
<evidence type="ECO:0000256" key="4">
    <source>
        <dbReference type="ARBA" id="ARBA00023002"/>
    </source>
</evidence>
<keyword evidence="3" id="KW-0274">FAD</keyword>
<dbReference type="GO" id="GO:0003955">
    <property type="term" value="F:NAD(P)H dehydrogenase (quinone) activity"/>
    <property type="evidence" value="ECO:0007669"/>
    <property type="project" value="TreeGrafter"/>
</dbReference>
<dbReference type="OrthoDB" id="5376590at2759"/>
<keyword evidence="4" id="KW-0560">Oxidoreductase</keyword>
<dbReference type="GO" id="GO:0019646">
    <property type="term" value="P:aerobic electron transport chain"/>
    <property type="evidence" value="ECO:0007669"/>
    <property type="project" value="TreeGrafter"/>
</dbReference>
<reference evidence="5 6" key="1">
    <citation type="submission" date="2020-10" db="EMBL/GenBank/DDBJ databases">
        <title>The Coptis chinensis genome and diversification of protoberbering-type alkaloids.</title>
        <authorList>
            <person name="Wang B."/>
            <person name="Shu S."/>
            <person name="Song C."/>
            <person name="Liu Y."/>
        </authorList>
    </citation>
    <scope>NUCLEOTIDE SEQUENCE [LARGE SCALE GENOMIC DNA]</scope>
    <source>
        <strain evidence="5">HL-2020</strain>
        <tissue evidence="5">Leaf</tissue>
    </source>
</reference>
<dbReference type="EMBL" id="JADFTS010000004">
    <property type="protein sequence ID" value="KAF9610231.1"/>
    <property type="molecule type" value="Genomic_DNA"/>
</dbReference>
<dbReference type="Proteomes" id="UP000631114">
    <property type="component" value="Unassembled WGS sequence"/>
</dbReference>
<dbReference type="AlphaFoldDB" id="A0A835I2R4"/>
<gene>
    <name evidence="5" type="ORF">IFM89_021424</name>
</gene>
<accession>A0A835I2R4</accession>
<proteinExistence type="predicted"/>
<keyword evidence="2" id="KW-0285">Flavoprotein</keyword>
<evidence type="ECO:0000313" key="6">
    <source>
        <dbReference type="Proteomes" id="UP000631114"/>
    </source>
</evidence>
<name>A0A835I2R4_9MAGN</name>
<evidence type="ECO:0000313" key="5">
    <source>
        <dbReference type="EMBL" id="KAF9610231.1"/>
    </source>
</evidence>
<organism evidence="5 6">
    <name type="scientific">Coptis chinensis</name>
    <dbReference type="NCBI Taxonomy" id="261450"/>
    <lineage>
        <taxon>Eukaryota</taxon>
        <taxon>Viridiplantae</taxon>
        <taxon>Streptophyta</taxon>
        <taxon>Embryophyta</taxon>
        <taxon>Tracheophyta</taxon>
        <taxon>Spermatophyta</taxon>
        <taxon>Magnoliopsida</taxon>
        <taxon>Ranunculales</taxon>
        <taxon>Ranunculaceae</taxon>
        <taxon>Coptidoideae</taxon>
        <taxon>Coptis</taxon>
    </lineage>
</organism>
<evidence type="ECO:0000256" key="3">
    <source>
        <dbReference type="ARBA" id="ARBA00022827"/>
    </source>
</evidence>
<dbReference type="GO" id="GO:0009507">
    <property type="term" value="C:chloroplast"/>
    <property type="evidence" value="ECO:0007669"/>
    <property type="project" value="TreeGrafter"/>
</dbReference>
<comment type="caution">
    <text evidence="5">The sequence shown here is derived from an EMBL/GenBank/DDBJ whole genome shotgun (WGS) entry which is preliminary data.</text>
</comment>
<protein>
    <submittedName>
        <fullName evidence="5">Uncharacterized protein</fullName>
    </submittedName>
</protein>
<comment type="cofactor">
    <cofactor evidence="1">
        <name>FAD</name>
        <dbReference type="ChEBI" id="CHEBI:57692"/>
    </cofactor>
</comment>
<dbReference type="GO" id="GO:0042372">
    <property type="term" value="P:phylloquinone biosynthetic process"/>
    <property type="evidence" value="ECO:0007669"/>
    <property type="project" value="TreeGrafter"/>
</dbReference>
<keyword evidence="6" id="KW-1185">Reference proteome</keyword>